<accession>A0A397IK25</accession>
<sequence>MVDQSAKNLENSTQWKENATYESIIKRSRINPLFHTIRYFNKIDLLKDYCTTFRSVHPCKSTNDLTGGEDRDRRRIAMKLLNKEFQEIIEMEKHCKMLSDHDLKTKILIQKQLKLDWNLAILKSKVKSKESIIEGMINFKNNLLKILEFGLAGMLTLINLRKTNLYETFHNTKYIADNYRFDILKAIKNIKIDNIYSCCITRFFGISKNPSTQNYIIVMASHDDTIHSFLSRNWTGGKNRFDKTNNRNPQQIIGPDLDNNNGDD</sequence>
<comment type="caution">
    <text evidence="2">The sequence shown here is derived from an EMBL/GenBank/DDBJ whole genome shotgun (WGS) entry which is preliminary data.</text>
</comment>
<dbReference type="OrthoDB" id="2318560at2759"/>
<evidence type="ECO:0000256" key="1">
    <source>
        <dbReference type="SAM" id="MobiDB-lite"/>
    </source>
</evidence>
<name>A0A397IK25_9GLOM</name>
<dbReference type="Proteomes" id="UP000266861">
    <property type="component" value="Unassembled WGS sequence"/>
</dbReference>
<dbReference type="EMBL" id="PQFF01000187">
    <property type="protein sequence ID" value="RHZ76291.1"/>
    <property type="molecule type" value="Genomic_DNA"/>
</dbReference>
<evidence type="ECO:0000313" key="3">
    <source>
        <dbReference type="Proteomes" id="UP000266861"/>
    </source>
</evidence>
<gene>
    <name evidence="2" type="ORF">Glove_199g133</name>
</gene>
<evidence type="ECO:0000313" key="2">
    <source>
        <dbReference type="EMBL" id="RHZ76291.1"/>
    </source>
</evidence>
<organism evidence="2 3">
    <name type="scientific">Diversispora epigaea</name>
    <dbReference type="NCBI Taxonomy" id="1348612"/>
    <lineage>
        <taxon>Eukaryota</taxon>
        <taxon>Fungi</taxon>
        <taxon>Fungi incertae sedis</taxon>
        <taxon>Mucoromycota</taxon>
        <taxon>Glomeromycotina</taxon>
        <taxon>Glomeromycetes</taxon>
        <taxon>Diversisporales</taxon>
        <taxon>Diversisporaceae</taxon>
        <taxon>Diversispora</taxon>
    </lineage>
</organism>
<proteinExistence type="predicted"/>
<protein>
    <submittedName>
        <fullName evidence="2">Uncharacterized protein</fullName>
    </submittedName>
</protein>
<feature type="region of interest" description="Disordered" evidence="1">
    <location>
        <begin position="240"/>
        <end position="264"/>
    </location>
</feature>
<reference evidence="2 3" key="1">
    <citation type="submission" date="2018-08" db="EMBL/GenBank/DDBJ databases">
        <title>Genome and evolution of the arbuscular mycorrhizal fungus Diversispora epigaea (formerly Glomus versiforme) and its bacterial endosymbionts.</title>
        <authorList>
            <person name="Sun X."/>
            <person name="Fei Z."/>
            <person name="Harrison M."/>
        </authorList>
    </citation>
    <scope>NUCLEOTIDE SEQUENCE [LARGE SCALE GENOMIC DNA]</scope>
    <source>
        <strain evidence="2 3">IT104</strain>
    </source>
</reference>
<dbReference type="AlphaFoldDB" id="A0A397IK25"/>
<keyword evidence="3" id="KW-1185">Reference proteome</keyword>